<feature type="domain" description="Gamma-glutamylcyclotransferase AIG2-like" evidence="1">
    <location>
        <begin position="4"/>
        <end position="108"/>
    </location>
</feature>
<keyword evidence="2" id="KW-0012">Acyltransferase</keyword>
<reference evidence="3" key="1">
    <citation type="journal article" date="2019" name="Int. J. Syst. Evol. Microbiol.">
        <title>The Global Catalogue of Microorganisms (GCM) 10K type strain sequencing project: providing services to taxonomists for standard genome sequencing and annotation.</title>
        <authorList>
            <consortium name="The Broad Institute Genomics Platform"/>
            <consortium name="The Broad Institute Genome Sequencing Center for Infectious Disease"/>
            <person name="Wu L."/>
            <person name="Ma J."/>
        </authorList>
    </citation>
    <scope>NUCLEOTIDE SEQUENCE [LARGE SCALE GENOMIC DNA]</scope>
    <source>
        <strain evidence="3">IBRC-M 10908</strain>
    </source>
</reference>
<evidence type="ECO:0000259" key="1">
    <source>
        <dbReference type="Pfam" id="PF06094"/>
    </source>
</evidence>
<dbReference type="InterPro" id="IPR009288">
    <property type="entry name" value="AIG2-like_dom"/>
</dbReference>
<dbReference type="InterPro" id="IPR013024">
    <property type="entry name" value="GGCT-like"/>
</dbReference>
<keyword evidence="2" id="KW-0808">Transferase</keyword>
<dbReference type="Gene3D" id="3.10.490.10">
    <property type="entry name" value="Gamma-glutamyl cyclotransferase-like"/>
    <property type="match status" value="1"/>
</dbReference>
<sequence length="109" mass="12058">MHLLFSYGTLRQPEVQRAVFGGEVAGEDDAVVGHRLGEITVDDPRVVELSGKSVHLMLIPDEEAGEVSGTLFRLTDEQLARADDYEVDAYERVEVPLRSGRTAWVYALA</sequence>
<name>A0ABV8U1X3_9ACTN</name>
<accession>A0ABV8U1X3</accession>
<dbReference type="GO" id="GO:0016746">
    <property type="term" value="F:acyltransferase activity"/>
    <property type="evidence" value="ECO:0007669"/>
    <property type="project" value="UniProtKB-KW"/>
</dbReference>
<dbReference type="Pfam" id="PF06094">
    <property type="entry name" value="GGACT"/>
    <property type="match status" value="1"/>
</dbReference>
<dbReference type="CDD" id="cd06661">
    <property type="entry name" value="GGCT_like"/>
    <property type="match status" value="1"/>
</dbReference>
<evidence type="ECO:0000313" key="3">
    <source>
        <dbReference type="Proteomes" id="UP001595823"/>
    </source>
</evidence>
<gene>
    <name evidence="2" type="ORF">ACFPET_17910</name>
</gene>
<dbReference type="EC" id="2.3.2.-" evidence="2"/>
<proteinExistence type="predicted"/>
<comment type="caution">
    <text evidence="2">The sequence shown here is derived from an EMBL/GenBank/DDBJ whole genome shotgun (WGS) entry which is preliminary data.</text>
</comment>
<keyword evidence="3" id="KW-1185">Reference proteome</keyword>
<dbReference type="RefSeq" id="WP_380623669.1">
    <property type="nucleotide sequence ID" value="NZ_JBHSDK010000028.1"/>
</dbReference>
<evidence type="ECO:0000313" key="2">
    <source>
        <dbReference type="EMBL" id="MFC4337081.1"/>
    </source>
</evidence>
<dbReference type="InterPro" id="IPR036568">
    <property type="entry name" value="GGCT-like_sf"/>
</dbReference>
<dbReference type="Proteomes" id="UP001595823">
    <property type="component" value="Unassembled WGS sequence"/>
</dbReference>
<dbReference type="SUPFAM" id="SSF110857">
    <property type="entry name" value="Gamma-glutamyl cyclotransferase-like"/>
    <property type="match status" value="1"/>
</dbReference>
<protein>
    <submittedName>
        <fullName evidence="2">Gamma-glutamylcyclotransferase family protein</fullName>
        <ecNumber evidence="2">2.3.2.-</ecNumber>
    </submittedName>
</protein>
<organism evidence="2 3">
    <name type="scientific">Salininema proteolyticum</name>
    <dbReference type="NCBI Taxonomy" id="1607685"/>
    <lineage>
        <taxon>Bacteria</taxon>
        <taxon>Bacillati</taxon>
        <taxon>Actinomycetota</taxon>
        <taxon>Actinomycetes</taxon>
        <taxon>Glycomycetales</taxon>
        <taxon>Glycomycetaceae</taxon>
        <taxon>Salininema</taxon>
    </lineage>
</organism>
<dbReference type="EMBL" id="JBHSDK010000028">
    <property type="protein sequence ID" value="MFC4337081.1"/>
    <property type="molecule type" value="Genomic_DNA"/>
</dbReference>